<evidence type="ECO:0000313" key="3">
    <source>
        <dbReference type="Proteomes" id="UP000008915"/>
    </source>
</evidence>
<reference evidence="2 3" key="1">
    <citation type="journal article" date="2010" name="Stand. Genomic Sci.">
        <title>Complete genome sequence of Thermaerobacter marianensis type strain (7p75a).</title>
        <authorList>
            <person name="Han C."/>
            <person name="Gu W."/>
            <person name="Zhang X."/>
            <person name="Lapidus A."/>
            <person name="Nolan M."/>
            <person name="Copeland A."/>
            <person name="Lucas S."/>
            <person name="Del Rio T.G."/>
            <person name="Tice H."/>
            <person name="Cheng J.F."/>
            <person name="Tapia R."/>
            <person name="Goodwin L."/>
            <person name="Pitluck S."/>
            <person name="Pagani I."/>
            <person name="Ivanova N."/>
            <person name="Mavromatis K."/>
            <person name="Mikhailova N."/>
            <person name="Pati A."/>
            <person name="Chen A."/>
            <person name="Palaniappan K."/>
            <person name="Land M."/>
            <person name="Hauser L."/>
            <person name="Chang Y.J."/>
            <person name="Jeffries C.D."/>
            <person name="Schneider S."/>
            <person name="Rohde M."/>
            <person name="Goker M."/>
            <person name="Pukall R."/>
            <person name="Woyke T."/>
            <person name="Bristow J."/>
            <person name="Eisen J.A."/>
            <person name="Markowitz V."/>
            <person name="Hugenholtz P."/>
            <person name="Kyrpides N.C."/>
            <person name="Klenk H.P."/>
            <person name="Detter J.C."/>
        </authorList>
    </citation>
    <scope>NUCLEOTIDE SEQUENCE [LARGE SCALE GENOMIC DNA]</scope>
    <source>
        <strain evidence="3">ATCC 700841 / DSM 12885 / JCM 10246 / 7p75a</strain>
    </source>
</reference>
<dbReference type="STRING" id="644966.Tmar_0888"/>
<evidence type="ECO:0000256" key="1">
    <source>
        <dbReference type="SAM" id="MobiDB-lite"/>
    </source>
</evidence>
<gene>
    <name evidence="2" type="ordered locus">Tmar_0888</name>
</gene>
<feature type="compositionally biased region" description="Pro residues" evidence="1">
    <location>
        <begin position="175"/>
        <end position="189"/>
    </location>
</feature>
<protein>
    <submittedName>
        <fullName evidence="2">Uncharacterized protein</fullName>
    </submittedName>
</protein>
<evidence type="ECO:0000313" key="2">
    <source>
        <dbReference type="EMBL" id="ADU51002.1"/>
    </source>
</evidence>
<feature type="region of interest" description="Disordered" evidence="1">
    <location>
        <begin position="59"/>
        <end position="89"/>
    </location>
</feature>
<keyword evidence="3" id="KW-1185">Reference proteome</keyword>
<name>E6SJ07_THEM7</name>
<accession>E6SJ07</accession>
<dbReference type="RefSeq" id="WP_013495307.1">
    <property type="nucleotide sequence ID" value="NC_014831.1"/>
</dbReference>
<dbReference type="HOGENOM" id="CLU_700068_0_0_9"/>
<reference evidence="3" key="2">
    <citation type="journal article" date="2010" name="Stand. Genomic Sci.">
        <title>Complete genome sequence of Thermaerobacter marianensis type strain (7p75aT).</title>
        <authorList>
            <person name="Han C."/>
            <person name="Gu W."/>
            <person name="Zhang X."/>
            <person name="Lapidus A."/>
            <person name="Nolan M."/>
            <person name="Copeland A."/>
            <person name="Lucas S."/>
            <person name="Glavina Del Rio T."/>
            <person name="Tice H."/>
            <person name="Cheng J."/>
            <person name="Tapia R."/>
            <person name="Goodwin L."/>
            <person name="Pitluck S."/>
            <person name="Pagani I."/>
            <person name="Ivanova N."/>
            <person name="Mavromatis K."/>
            <person name="Mikhailova N."/>
            <person name="Pati A."/>
            <person name="Chen A."/>
            <person name="Palaniappan K."/>
            <person name="Land M."/>
            <person name="Hauser L."/>
            <person name="Chang Y."/>
            <person name="Jeffries C."/>
            <person name="Schneider S."/>
            <person name="Rohde M."/>
            <person name="Goker M."/>
            <person name="Pukall R."/>
            <person name="Woyke T."/>
            <person name="Bristow J."/>
            <person name="Eisen J."/>
            <person name="Markowitz V."/>
            <person name="Hugenholtz P."/>
            <person name="Kyrpides N."/>
            <person name="Klenk H."/>
            <person name="Detter J."/>
        </authorList>
    </citation>
    <scope>NUCLEOTIDE SEQUENCE [LARGE SCALE GENOMIC DNA]</scope>
    <source>
        <strain evidence="3">ATCC 700841 / DSM 12885 / JCM 10246 / 7p75a</strain>
    </source>
</reference>
<feature type="region of interest" description="Disordered" evidence="1">
    <location>
        <begin position="151"/>
        <end position="190"/>
    </location>
</feature>
<dbReference type="KEGG" id="tmr:Tmar_0888"/>
<feature type="compositionally biased region" description="Low complexity" evidence="1">
    <location>
        <begin position="152"/>
        <end position="172"/>
    </location>
</feature>
<organism evidence="2 3">
    <name type="scientific">Thermaerobacter marianensis (strain ATCC 700841 / DSM 12885 / JCM 10246 / 7p75a)</name>
    <dbReference type="NCBI Taxonomy" id="644966"/>
    <lineage>
        <taxon>Bacteria</taxon>
        <taxon>Bacillati</taxon>
        <taxon>Bacillota</taxon>
        <taxon>Clostridia</taxon>
        <taxon>Eubacteriales</taxon>
        <taxon>Clostridiales Family XVII. Incertae Sedis</taxon>
        <taxon>Thermaerobacter</taxon>
    </lineage>
</organism>
<dbReference type="EMBL" id="CP002344">
    <property type="protein sequence ID" value="ADU51002.1"/>
    <property type="molecule type" value="Genomic_DNA"/>
</dbReference>
<sequence>MDHDLPDWFWDELAAAAGWRRRPWPEPVPAGLGPAGTVGYLIRPWPGRGRGRWLLVPAVPPPPEPPGASGAEGAGGTPRPGEHPAGRIAGNPAWESLLRRAARLEGARLVTCLAWQPLGDLATHNRLVEAGFIPVNEPVSAWRLEVTGAGEAGTVPAGSPSSSAAGPMPTQAGPGGPPQPGLPARPAAPEPVRRCAARLTGWRMPFLEPPGCPPVTREATFWEAVDRRVVGRGRGRVWVASRAGALAVWDGGRAWVFPLEGPEAASAEAAAPGAGAPPSAGGMPPQQASAGWAARVRAFLGRVGRAGRARAPDRLNGAGLTAERASVLLVAVVRDLVAAGSRRVDGIGWPAGTAPPVLPGTVEAGGWCLGPYDAWPAGPGGWGRAVRGQRRRRL</sequence>
<proteinExistence type="predicted"/>
<dbReference type="AlphaFoldDB" id="E6SJ07"/>
<dbReference type="Proteomes" id="UP000008915">
    <property type="component" value="Chromosome"/>
</dbReference>
<feature type="region of interest" description="Disordered" evidence="1">
    <location>
        <begin position="268"/>
        <end position="288"/>
    </location>
</feature>